<reference evidence="2 3" key="1">
    <citation type="submission" date="2018-12" db="EMBL/GenBank/DDBJ databases">
        <authorList>
            <consortium name="Pathogen Informatics"/>
        </authorList>
    </citation>
    <scope>NUCLEOTIDE SEQUENCE [LARGE SCALE GENOMIC DNA]</scope>
    <source>
        <strain evidence="2 3">NCTC13098</strain>
    </source>
</reference>
<proteinExistence type="predicted"/>
<protein>
    <submittedName>
        <fullName evidence="2">Uncharacterized protein</fullName>
    </submittedName>
</protein>
<accession>A0A3P8JQF2</accession>
<organism evidence="2 3">
    <name type="scientific">Raoultella terrigena</name>
    <name type="common">Klebsiella terrigena</name>
    <dbReference type="NCBI Taxonomy" id="577"/>
    <lineage>
        <taxon>Bacteria</taxon>
        <taxon>Pseudomonadati</taxon>
        <taxon>Pseudomonadota</taxon>
        <taxon>Gammaproteobacteria</taxon>
        <taxon>Enterobacterales</taxon>
        <taxon>Enterobacteriaceae</taxon>
        <taxon>Klebsiella/Raoultella group</taxon>
        <taxon>Raoultella</taxon>
    </lineage>
</organism>
<keyword evidence="1" id="KW-0472">Membrane</keyword>
<evidence type="ECO:0000313" key="3">
    <source>
        <dbReference type="Proteomes" id="UP000274346"/>
    </source>
</evidence>
<dbReference type="EMBL" id="LR131271">
    <property type="protein sequence ID" value="VDR25577.1"/>
    <property type="molecule type" value="Genomic_DNA"/>
</dbReference>
<dbReference type="AlphaFoldDB" id="A0A3P8JQF2"/>
<name>A0A3P8JQF2_RAOTE</name>
<sequence length="214" mass="22921">MSRTTSGRVTGCPERGSLRATPSPVYGYVHVEDEAAFHNAVSIPPAVQALRQSRFPRFGEDSPSSNRWQSGYLCSGGQQFFGKRANQPGIDTGKFIDLLPDTPKIIVIAGVFSGLTDVTYRSKPGCQLSVRVCACSQLRVVRLTGGEQILQSAHYSTPSMSLFSVLAISACAVAALSTLNICSGRLKLRNARSASGPLPSWERSTIAGCGRPER</sequence>
<keyword evidence="1" id="KW-1133">Transmembrane helix</keyword>
<evidence type="ECO:0000256" key="1">
    <source>
        <dbReference type="SAM" id="Phobius"/>
    </source>
</evidence>
<gene>
    <name evidence="2" type="ORF">NCTC13098_01906</name>
</gene>
<evidence type="ECO:0000313" key="2">
    <source>
        <dbReference type="EMBL" id="VDR25577.1"/>
    </source>
</evidence>
<keyword evidence="1" id="KW-0812">Transmembrane</keyword>
<dbReference type="KEGG" id="rtg:NCTC13098_01906"/>
<dbReference type="Proteomes" id="UP000274346">
    <property type="component" value="Chromosome"/>
</dbReference>
<feature type="transmembrane region" description="Helical" evidence="1">
    <location>
        <begin position="160"/>
        <end position="182"/>
    </location>
</feature>